<proteinExistence type="predicted"/>
<evidence type="ECO:0000313" key="1">
    <source>
        <dbReference type="EMBL" id="CAD9656719.1"/>
    </source>
</evidence>
<sequence length="164" mass="17189">MLNYGLLGSGEKLPHFIKCAAALGIETIVAVSSNEQSQAAVNAGASILLVTGLDVDSADIVNEKLAIVQNISIPDNHAPLCIGAAVSNSAQNKEEVEEAWKCRDAGFNFVMVADSLYRGGNDPTEHCGAVIRSMSAKSSVKWASAKSMSGKGEGAREYLGDIMM</sequence>
<reference evidence="1" key="1">
    <citation type="submission" date="2021-01" db="EMBL/GenBank/DDBJ databases">
        <authorList>
            <person name="Corre E."/>
            <person name="Pelletier E."/>
            <person name="Niang G."/>
            <person name="Scheremetjew M."/>
            <person name="Finn R."/>
            <person name="Kale V."/>
            <person name="Holt S."/>
            <person name="Cochrane G."/>
            <person name="Meng A."/>
            <person name="Brown T."/>
            <person name="Cohen L."/>
        </authorList>
    </citation>
    <scope>NUCLEOTIDE SEQUENCE</scope>
    <source>
        <strain evidence="1">CCMP1452</strain>
    </source>
</reference>
<protein>
    <recommendedName>
        <fullName evidence="2">Indole-3-glycerol-phosphate synthase</fullName>
    </recommendedName>
</protein>
<accession>A0A7S2QZS2</accession>
<organism evidence="1">
    <name type="scientific">Eucampia antarctica</name>
    <dbReference type="NCBI Taxonomy" id="49252"/>
    <lineage>
        <taxon>Eukaryota</taxon>
        <taxon>Sar</taxon>
        <taxon>Stramenopiles</taxon>
        <taxon>Ochrophyta</taxon>
        <taxon>Bacillariophyta</taxon>
        <taxon>Mediophyceae</taxon>
        <taxon>Biddulphiophycidae</taxon>
        <taxon>Hemiaulales</taxon>
        <taxon>Hemiaulaceae</taxon>
        <taxon>Eucampia</taxon>
    </lineage>
</organism>
<dbReference type="AlphaFoldDB" id="A0A7S2QZS2"/>
<name>A0A7S2QZS2_9STRA</name>
<dbReference type="Gene3D" id="3.20.20.70">
    <property type="entry name" value="Aldolase class I"/>
    <property type="match status" value="1"/>
</dbReference>
<dbReference type="SUPFAM" id="SSF51366">
    <property type="entry name" value="Ribulose-phoshate binding barrel"/>
    <property type="match status" value="1"/>
</dbReference>
<evidence type="ECO:0008006" key="2">
    <source>
        <dbReference type="Google" id="ProtNLM"/>
    </source>
</evidence>
<dbReference type="InterPro" id="IPR011060">
    <property type="entry name" value="RibuloseP-bd_barrel"/>
</dbReference>
<gene>
    <name evidence="1" type="ORF">EANT1437_LOCUS518</name>
</gene>
<dbReference type="EMBL" id="HBHI01001132">
    <property type="protein sequence ID" value="CAD9656719.1"/>
    <property type="molecule type" value="Transcribed_RNA"/>
</dbReference>
<dbReference type="InterPro" id="IPR013785">
    <property type="entry name" value="Aldolase_TIM"/>
</dbReference>